<sequence length="117" mass="13426">MSKRERSEDRYVFVSGFSSNANSHSIARAFATCGKIERIHFRNRKNCIVWFEESESVWKALKFHGTKQPSLNANILKVSVSQEFQPAKKPKPCSGSFIVLDPPRFNNFMIPILPSFM</sequence>
<accession>A0AAU9KCN3</accession>
<dbReference type="InterPro" id="IPR012677">
    <property type="entry name" value="Nucleotide-bd_a/b_plait_sf"/>
</dbReference>
<proteinExistence type="predicted"/>
<keyword evidence="4" id="KW-1185">Reference proteome</keyword>
<evidence type="ECO:0000256" key="1">
    <source>
        <dbReference type="PROSITE-ProRule" id="PRU00176"/>
    </source>
</evidence>
<dbReference type="EMBL" id="CAJZBQ010000062">
    <property type="protein sequence ID" value="CAG9335237.1"/>
    <property type="molecule type" value="Genomic_DNA"/>
</dbReference>
<dbReference type="Gene3D" id="3.30.70.330">
    <property type="match status" value="1"/>
</dbReference>
<dbReference type="GO" id="GO:0003723">
    <property type="term" value="F:RNA binding"/>
    <property type="evidence" value="ECO:0007669"/>
    <property type="project" value="UniProtKB-UniRule"/>
</dbReference>
<dbReference type="Pfam" id="PF00076">
    <property type="entry name" value="RRM_1"/>
    <property type="match status" value="1"/>
</dbReference>
<evidence type="ECO:0000313" key="4">
    <source>
        <dbReference type="Proteomes" id="UP001162131"/>
    </source>
</evidence>
<keyword evidence="1" id="KW-0694">RNA-binding</keyword>
<organism evidence="3 4">
    <name type="scientific">Blepharisma stoltei</name>
    <dbReference type="NCBI Taxonomy" id="1481888"/>
    <lineage>
        <taxon>Eukaryota</taxon>
        <taxon>Sar</taxon>
        <taxon>Alveolata</taxon>
        <taxon>Ciliophora</taxon>
        <taxon>Postciliodesmatophora</taxon>
        <taxon>Heterotrichea</taxon>
        <taxon>Heterotrichida</taxon>
        <taxon>Blepharismidae</taxon>
        <taxon>Blepharisma</taxon>
    </lineage>
</organism>
<evidence type="ECO:0000259" key="2">
    <source>
        <dbReference type="PROSITE" id="PS50102"/>
    </source>
</evidence>
<dbReference type="InterPro" id="IPR035979">
    <property type="entry name" value="RBD_domain_sf"/>
</dbReference>
<evidence type="ECO:0000313" key="3">
    <source>
        <dbReference type="EMBL" id="CAG9335237.1"/>
    </source>
</evidence>
<reference evidence="3" key="1">
    <citation type="submission" date="2021-09" db="EMBL/GenBank/DDBJ databases">
        <authorList>
            <consortium name="AG Swart"/>
            <person name="Singh M."/>
            <person name="Singh A."/>
            <person name="Seah K."/>
            <person name="Emmerich C."/>
        </authorList>
    </citation>
    <scope>NUCLEOTIDE SEQUENCE</scope>
    <source>
        <strain evidence="3">ATCC30299</strain>
    </source>
</reference>
<dbReference type="AlphaFoldDB" id="A0AAU9KCN3"/>
<dbReference type="SMART" id="SM00360">
    <property type="entry name" value="RRM"/>
    <property type="match status" value="1"/>
</dbReference>
<gene>
    <name evidence="3" type="ORF">BSTOLATCC_MIC63714</name>
</gene>
<feature type="domain" description="RRM" evidence="2">
    <location>
        <begin position="10"/>
        <end position="83"/>
    </location>
</feature>
<dbReference type="PROSITE" id="PS50102">
    <property type="entry name" value="RRM"/>
    <property type="match status" value="1"/>
</dbReference>
<dbReference type="Proteomes" id="UP001162131">
    <property type="component" value="Unassembled WGS sequence"/>
</dbReference>
<dbReference type="InterPro" id="IPR000504">
    <property type="entry name" value="RRM_dom"/>
</dbReference>
<name>A0AAU9KCN3_9CILI</name>
<dbReference type="SUPFAM" id="SSF54928">
    <property type="entry name" value="RNA-binding domain, RBD"/>
    <property type="match status" value="1"/>
</dbReference>
<protein>
    <recommendedName>
        <fullName evidence="2">RRM domain-containing protein</fullName>
    </recommendedName>
</protein>
<comment type="caution">
    <text evidence="3">The sequence shown here is derived from an EMBL/GenBank/DDBJ whole genome shotgun (WGS) entry which is preliminary data.</text>
</comment>